<dbReference type="Gene3D" id="3.40.630.40">
    <property type="entry name" value="Zn-dependent exopeptidases"/>
    <property type="match status" value="1"/>
</dbReference>
<sequence length="288" mass="31097">MSARRPAWTSDPSGYRTRVHIGSERRVTEAEPADLDISERGGAAAVIERPEGAGRWLLLCDHASNRLPARYGTLGLGAADLTRHFAWDPGARGIARRMAERLDAALVLSTVSRLVIDCNRLPSDPDSIVAIGETTPVPGNATVDAAERDRRVAEAYTPYHEAIETALARRPAQSGAVSLCAVHTFTPVMRGVARPWHVGIVHHPGDALADRVIAILKREPGLVVGDNEPYAPADRVYHTLDRHGTVRGLATIMIEVRNDLATTDEEERRWGDRLAAALDEALGASPGA</sequence>
<dbReference type="AlphaFoldDB" id="A0A947GEE3"/>
<keyword evidence="3" id="KW-1185">Reference proteome</keyword>
<dbReference type="SUPFAM" id="SSF53187">
    <property type="entry name" value="Zn-dependent exopeptidases"/>
    <property type="match status" value="1"/>
</dbReference>
<evidence type="ECO:0000313" key="3">
    <source>
        <dbReference type="Proteomes" id="UP000766595"/>
    </source>
</evidence>
<proteinExistence type="predicted"/>
<feature type="region of interest" description="Disordered" evidence="1">
    <location>
        <begin position="1"/>
        <end position="33"/>
    </location>
</feature>
<dbReference type="Pfam" id="PF05013">
    <property type="entry name" value="FGase"/>
    <property type="match status" value="1"/>
</dbReference>
<dbReference type="InterPro" id="IPR011227">
    <property type="entry name" value="UCP029730"/>
</dbReference>
<comment type="caution">
    <text evidence="2">The sequence shown here is derived from an EMBL/GenBank/DDBJ whole genome shotgun (WGS) entry which is preliminary data.</text>
</comment>
<dbReference type="InterPro" id="IPR007709">
    <property type="entry name" value="N-FG_amidohydro"/>
</dbReference>
<evidence type="ECO:0000256" key="1">
    <source>
        <dbReference type="SAM" id="MobiDB-lite"/>
    </source>
</evidence>
<dbReference type="Proteomes" id="UP000766595">
    <property type="component" value="Unassembled WGS sequence"/>
</dbReference>
<reference evidence="2 3" key="1">
    <citation type="submission" date="2021-06" db="EMBL/GenBank/DDBJ databases">
        <authorList>
            <person name="Grouzdev D.S."/>
            <person name="Koziaeva V."/>
        </authorList>
    </citation>
    <scope>NUCLEOTIDE SEQUENCE [LARGE SCALE GENOMIC DNA]</scope>
    <source>
        <strain evidence="2 3">22</strain>
    </source>
</reference>
<evidence type="ECO:0000313" key="2">
    <source>
        <dbReference type="EMBL" id="MBT9289265.1"/>
    </source>
</evidence>
<accession>A0A947GEE3</accession>
<dbReference type="PIRSF" id="PIRSF029730">
    <property type="entry name" value="UCP029730"/>
    <property type="match status" value="1"/>
</dbReference>
<protein>
    <submittedName>
        <fullName evidence="2">N-formylglutamate amidohydrolase</fullName>
    </submittedName>
</protein>
<gene>
    <name evidence="2" type="ORF">KL771_07375</name>
</gene>
<dbReference type="EMBL" id="JAHHZF010000003">
    <property type="protein sequence ID" value="MBT9289265.1"/>
    <property type="molecule type" value="Genomic_DNA"/>
</dbReference>
<name>A0A947GEE3_9HYPH</name>
<organism evidence="2 3">
    <name type="scientific">Prosthecodimorpha staleyi</name>
    <dbReference type="NCBI Taxonomy" id="2840188"/>
    <lineage>
        <taxon>Bacteria</taxon>
        <taxon>Pseudomonadati</taxon>
        <taxon>Pseudomonadota</taxon>
        <taxon>Alphaproteobacteria</taxon>
        <taxon>Hyphomicrobiales</taxon>
        <taxon>Ancalomicrobiaceae</taxon>
        <taxon>Prosthecodimorpha</taxon>
    </lineage>
</organism>